<name>A0A239K9G6_9ACTN</name>
<organism evidence="1 2">
    <name type="scientific">Actinomadura meyerae</name>
    <dbReference type="NCBI Taxonomy" id="240840"/>
    <lineage>
        <taxon>Bacteria</taxon>
        <taxon>Bacillati</taxon>
        <taxon>Actinomycetota</taxon>
        <taxon>Actinomycetes</taxon>
        <taxon>Streptosporangiales</taxon>
        <taxon>Thermomonosporaceae</taxon>
        <taxon>Actinomadura</taxon>
    </lineage>
</organism>
<evidence type="ECO:0000313" key="1">
    <source>
        <dbReference type="EMBL" id="SNT14283.1"/>
    </source>
</evidence>
<dbReference type="EMBL" id="FZOR01000017">
    <property type="protein sequence ID" value="SNT14283.1"/>
    <property type="molecule type" value="Genomic_DNA"/>
</dbReference>
<evidence type="ECO:0000313" key="2">
    <source>
        <dbReference type="Proteomes" id="UP000198318"/>
    </source>
</evidence>
<dbReference type="OrthoDB" id="3476593at2"/>
<dbReference type="RefSeq" id="WP_089327364.1">
    <property type="nucleotide sequence ID" value="NZ_FZOR01000017.1"/>
</dbReference>
<accession>A0A239K9G6</accession>
<dbReference type="AlphaFoldDB" id="A0A239K9G6"/>
<reference evidence="1 2" key="1">
    <citation type="submission" date="2017-06" db="EMBL/GenBank/DDBJ databases">
        <authorList>
            <person name="Kim H.J."/>
            <person name="Triplett B.A."/>
        </authorList>
    </citation>
    <scope>NUCLEOTIDE SEQUENCE [LARGE SCALE GENOMIC DNA]</scope>
    <source>
        <strain evidence="1 2">DSM 44715</strain>
    </source>
</reference>
<gene>
    <name evidence="1" type="ORF">SAMN05443665_101748</name>
</gene>
<sequence length="147" mass="16319">MSRTQQQRRVADQFHRAAAVAQEVADAAERDAEAALARPCGESFQVEQPPAERLRQLRAAWPGWSVQYREGHTVAWVAERRYRAGWRGGHSVCEAETADVLDYLLAQAVQTDAVVAAVSERARRMSTGDAHAPEELRAVLRREAAQA</sequence>
<dbReference type="Proteomes" id="UP000198318">
    <property type="component" value="Unassembled WGS sequence"/>
</dbReference>
<proteinExistence type="predicted"/>
<protein>
    <submittedName>
        <fullName evidence="1">Uncharacterized protein</fullName>
    </submittedName>
</protein>
<keyword evidence="2" id="KW-1185">Reference proteome</keyword>